<keyword evidence="3" id="KW-1185">Reference proteome</keyword>
<proteinExistence type="predicted"/>
<feature type="signal peptide" evidence="1">
    <location>
        <begin position="1"/>
        <end position="20"/>
    </location>
</feature>
<keyword evidence="1" id="KW-0732">Signal</keyword>
<dbReference type="AlphaFoldDB" id="A9V5W2"/>
<dbReference type="KEGG" id="mbr:MONBRDRAFT_10323"/>
<evidence type="ECO:0000313" key="3">
    <source>
        <dbReference type="Proteomes" id="UP000001357"/>
    </source>
</evidence>
<feature type="chain" id="PRO_5002745309" description="Glycoside hydrolase family 5 domain-containing protein" evidence="1">
    <location>
        <begin position="21"/>
        <end position="429"/>
    </location>
</feature>
<evidence type="ECO:0000313" key="2">
    <source>
        <dbReference type="EMBL" id="EDQ87183.1"/>
    </source>
</evidence>
<dbReference type="GeneID" id="5893387"/>
<reference evidence="2 3" key="1">
    <citation type="journal article" date="2008" name="Nature">
        <title>The genome of the choanoflagellate Monosiga brevicollis and the origin of metazoans.</title>
        <authorList>
            <consortium name="JGI Sequencing"/>
            <person name="King N."/>
            <person name="Westbrook M.J."/>
            <person name="Young S.L."/>
            <person name="Kuo A."/>
            <person name="Abedin M."/>
            <person name="Chapman J."/>
            <person name="Fairclough S."/>
            <person name="Hellsten U."/>
            <person name="Isogai Y."/>
            <person name="Letunic I."/>
            <person name="Marr M."/>
            <person name="Pincus D."/>
            <person name="Putnam N."/>
            <person name="Rokas A."/>
            <person name="Wright K.J."/>
            <person name="Zuzow R."/>
            <person name="Dirks W."/>
            <person name="Good M."/>
            <person name="Goodstein D."/>
            <person name="Lemons D."/>
            <person name="Li W."/>
            <person name="Lyons J.B."/>
            <person name="Morris A."/>
            <person name="Nichols S."/>
            <person name="Richter D.J."/>
            <person name="Salamov A."/>
            <person name="Bork P."/>
            <person name="Lim W.A."/>
            <person name="Manning G."/>
            <person name="Miller W.T."/>
            <person name="McGinnis W."/>
            <person name="Shapiro H."/>
            <person name="Tjian R."/>
            <person name="Grigoriev I.V."/>
            <person name="Rokhsar D."/>
        </authorList>
    </citation>
    <scope>NUCLEOTIDE SEQUENCE [LARGE SCALE GENOMIC DNA]</scope>
    <source>
        <strain evidence="3">MX1 / ATCC 50154</strain>
    </source>
</reference>
<sequence>MCALRGLLGLLALLVAATMAANTAGSECGDQYILMNKAMGCTGDPYCWSYLDPAAVTSEAFENVTRTFPAAAHSRRHLGLSTQISVLDPANSTYLAFLQRILDMALLTKVPVAITLDPFEFWNWQAPYWNHWNQSQPGFNASNCHHVEWTGFDCNTDATRIAWRDWGGQFRVAPHPNIAHPAVMALHRAALAPAARLVAQWYDRLTPDQHYLLAFVKPMWEVWIGTNYYVYPNATRYVNQPASADPTGGVADAVQVGFAAICSRFNRCSGPPPTTAELDVIVREYGHALATVFTEAGLPAFKLMGHNGVNWPELPPSQHNVTFNSAWAGLNNVTYPGFSFYHAAYNPGAAAQHLADVLTASPRPCWGAAEWYYEGGNTGSRQEQWFAAFNNTMQNNNVLIDVFNWESFHRDPDAVAALNQFLALADSSV</sequence>
<organism evidence="2 3">
    <name type="scientific">Monosiga brevicollis</name>
    <name type="common">Choanoflagellate</name>
    <dbReference type="NCBI Taxonomy" id="81824"/>
    <lineage>
        <taxon>Eukaryota</taxon>
        <taxon>Choanoflagellata</taxon>
        <taxon>Craspedida</taxon>
        <taxon>Salpingoecidae</taxon>
        <taxon>Monosiga</taxon>
    </lineage>
</organism>
<dbReference type="EMBL" id="CH991561">
    <property type="protein sequence ID" value="EDQ87183.1"/>
    <property type="molecule type" value="Genomic_DNA"/>
</dbReference>
<protein>
    <recommendedName>
        <fullName evidence="4">Glycoside hydrolase family 5 domain-containing protein</fullName>
    </recommendedName>
</protein>
<dbReference type="Proteomes" id="UP000001357">
    <property type="component" value="Unassembled WGS sequence"/>
</dbReference>
<accession>A9V5W2</accession>
<dbReference type="InParanoid" id="A9V5W2"/>
<name>A9V5W2_MONBE</name>
<dbReference type="RefSeq" id="XP_001748126.1">
    <property type="nucleotide sequence ID" value="XM_001748074.1"/>
</dbReference>
<evidence type="ECO:0000256" key="1">
    <source>
        <dbReference type="SAM" id="SignalP"/>
    </source>
</evidence>
<evidence type="ECO:0008006" key="4">
    <source>
        <dbReference type="Google" id="ProtNLM"/>
    </source>
</evidence>
<gene>
    <name evidence="2" type="ORF">MONBRDRAFT_10323</name>
</gene>